<evidence type="ECO:0000256" key="6">
    <source>
        <dbReference type="PROSITE-ProRule" id="PRU00552"/>
    </source>
</evidence>
<dbReference type="Pfam" id="PF00271">
    <property type="entry name" value="Helicase_C"/>
    <property type="match status" value="1"/>
</dbReference>
<dbReference type="SMART" id="SM00490">
    <property type="entry name" value="HELICc"/>
    <property type="match status" value="1"/>
</dbReference>
<feature type="compositionally biased region" description="Acidic residues" evidence="7">
    <location>
        <begin position="15"/>
        <end position="39"/>
    </location>
</feature>
<evidence type="ECO:0000259" key="10">
    <source>
        <dbReference type="PROSITE" id="PS51195"/>
    </source>
</evidence>
<organism evidence="11 12">
    <name type="scientific">Panagrolaimus superbus</name>
    <dbReference type="NCBI Taxonomy" id="310955"/>
    <lineage>
        <taxon>Eukaryota</taxon>
        <taxon>Metazoa</taxon>
        <taxon>Ecdysozoa</taxon>
        <taxon>Nematoda</taxon>
        <taxon>Chromadorea</taxon>
        <taxon>Rhabditida</taxon>
        <taxon>Tylenchina</taxon>
        <taxon>Panagrolaimomorpha</taxon>
        <taxon>Panagrolaimoidea</taxon>
        <taxon>Panagrolaimidae</taxon>
        <taxon>Panagrolaimus</taxon>
    </lineage>
</organism>
<dbReference type="Proteomes" id="UP000887577">
    <property type="component" value="Unplaced"/>
</dbReference>
<evidence type="ECO:0000256" key="3">
    <source>
        <dbReference type="ARBA" id="ARBA00022801"/>
    </source>
</evidence>
<dbReference type="InterPro" id="IPR027417">
    <property type="entry name" value="P-loop_NTPase"/>
</dbReference>
<dbReference type="InterPro" id="IPR011545">
    <property type="entry name" value="DEAD/DEAH_box_helicase_dom"/>
</dbReference>
<dbReference type="GO" id="GO:0005524">
    <property type="term" value="F:ATP binding"/>
    <property type="evidence" value="ECO:0007669"/>
    <property type="project" value="UniProtKB-KW"/>
</dbReference>
<evidence type="ECO:0000259" key="8">
    <source>
        <dbReference type="PROSITE" id="PS51192"/>
    </source>
</evidence>
<evidence type="ECO:0000256" key="1">
    <source>
        <dbReference type="ARBA" id="ARBA00012552"/>
    </source>
</evidence>
<dbReference type="CDD" id="cd18787">
    <property type="entry name" value="SF2_C_DEAD"/>
    <property type="match status" value="1"/>
</dbReference>
<keyword evidence="3" id="KW-0378">Hydrolase</keyword>
<feature type="domain" description="DEAD-box RNA helicase Q" evidence="10">
    <location>
        <begin position="102"/>
        <end position="130"/>
    </location>
</feature>
<proteinExistence type="predicted"/>
<feature type="domain" description="Helicase ATP-binding" evidence="8">
    <location>
        <begin position="133"/>
        <end position="307"/>
    </location>
</feature>
<dbReference type="PANTHER" id="PTHR47959">
    <property type="entry name" value="ATP-DEPENDENT RNA HELICASE RHLE-RELATED"/>
    <property type="match status" value="1"/>
</dbReference>
<feature type="region of interest" description="Disordered" evidence="7">
    <location>
        <begin position="529"/>
        <end position="560"/>
    </location>
</feature>
<dbReference type="GO" id="GO:0003676">
    <property type="term" value="F:nucleic acid binding"/>
    <property type="evidence" value="ECO:0007669"/>
    <property type="project" value="InterPro"/>
</dbReference>
<keyword evidence="5" id="KW-0067">ATP-binding</keyword>
<dbReference type="PANTHER" id="PTHR47959:SF24">
    <property type="entry name" value="ATP-DEPENDENT RNA HELICASE"/>
    <property type="match status" value="1"/>
</dbReference>
<accession>A0A914Y577</accession>
<dbReference type="Pfam" id="PF00270">
    <property type="entry name" value="DEAD"/>
    <property type="match status" value="1"/>
</dbReference>
<feature type="short sequence motif" description="Q motif" evidence="6">
    <location>
        <begin position="102"/>
        <end position="130"/>
    </location>
</feature>
<feature type="region of interest" description="Disordered" evidence="7">
    <location>
        <begin position="1"/>
        <end position="97"/>
    </location>
</feature>
<dbReference type="SMART" id="SM00487">
    <property type="entry name" value="DEXDc"/>
    <property type="match status" value="1"/>
</dbReference>
<dbReference type="CDD" id="cd17955">
    <property type="entry name" value="DEADc_DDX49"/>
    <property type="match status" value="1"/>
</dbReference>
<dbReference type="Gene3D" id="3.40.50.300">
    <property type="entry name" value="P-loop containing nucleotide triphosphate hydrolases"/>
    <property type="match status" value="2"/>
</dbReference>
<dbReference type="GO" id="GO:0003724">
    <property type="term" value="F:RNA helicase activity"/>
    <property type="evidence" value="ECO:0007669"/>
    <property type="project" value="UniProtKB-EC"/>
</dbReference>
<keyword evidence="11" id="KW-1185">Reference proteome</keyword>
<dbReference type="WBParaSite" id="PSU_v2.g14592.t1">
    <property type="protein sequence ID" value="PSU_v2.g14592.t1"/>
    <property type="gene ID" value="PSU_v2.g14592"/>
</dbReference>
<feature type="domain" description="Helicase C-terminal" evidence="9">
    <location>
        <begin position="338"/>
        <end position="482"/>
    </location>
</feature>
<dbReference type="GO" id="GO:0005829">
    <property type="term" value="C:cytosol"/>
    <property type="evidence" value="ECO:0007669"/>
    <property type="project" value="TreeGrafter"/>
</dbReference>
<evidence type="ECO:0000313" key="12">
    <source>
        <dbReference type="WBParaSite" id="PSU_v2.g14592.t1"/>
    </source>
</evidence>
<keyword evidence="2" id="KW-0547">Nucleotide-binding</keyword>
<reference evidence="12" key="1">
    <citation type="submission" date="2022-11" db="UniProtKB">
        <authorList>
            <consortium name="WormBaseParasite"/>
        </authorList>
    </citation>
    <scope>IDENTIFICATION</scope>
</reference>
<feature type="compositionally biased region" description="Acidic residues" evidence="7">
    <location>
        <begin position="46"/>
        <end position="84"/>
    </location>
</feature>
<dbReference type="InterPro" id="IPR014001">
    <property type="entry name" value="Helicase_ATP-bd"/>
</dbReference>
<evidence type="ECO:0000256" key="5">
    <source>
        <dbReference type="ARBA" id="ARBA00022840"/>
    </source>
</evidence>
<protein>
    <recommendedName>
        <fullName evidence="1">RNA helicase</fullName>
        <ecNumber evidence="1">3.6.4.13</ecNumber>
    </recommendedName>
</protein>
<dbReference type="AlphaFoldDB" id="A0A914Y577"/>
<dbReference type="PROSITE" id="PS51194">
    <property type="entry name" value="HELICASE_CTER"/>
    <property type="match status" value="1"/>
</dbReference>
<name>A0A914Y577_9BILA</name>
<dbReference type="InterPro" id="IPR050079">
    <property type="entry name" value="DEAD_box_RNA_helicase"/>
</dbReference>
<evidence type="ECO:0000259" key="9">
    <source>
        <dbReference type="PROSITE" id="PS51194"/>
    </source>
</evidence>
<dbReference type="InterPro" id="IPR001650">
    <property type="entry name" value="Helicase_C-like"/>
</dbReference>
<keyword evidence="4" id="KW-0347">Helicase</keyword>
<dbReference type="PROSITE" id="PS51195">
    <property type="entry name" value="Q_MOTIF"/>
    <property type="match status" value="1"/>
</dbReference>
<dbReference type="InterPro" id="IPR014014">
    <property type="entry name" value="RNA_helicase_DEAD_Q_motif"/>
</dbReference>
<dbReference type="EC" id="3.6.4.13" evidence="1"/>
<sequence length="560" mass="63239">MKSQKEKKKVIVESSSEEDEDIEGNEDEDIEETSEDEVEHESKNDDNEEVEEDEEEVGLEAAEDDESEAEDNEEDIESSEDEELNNLGNEGSKKGEISYSDKSFEELGIGKWLTKQLNEYGLTRPTPVQGNCIPKVLEGSDVLGCAKTGTGKTLAFALPILQKLAVDPYGIFAVILTPTRELATQISDQFIAFGRPLNLQVCTVTGGRDQMAQGNELARKPHIVVATPGRLADYIESDPITIGQLFKRIQYLVLDEADQMLDGPYAAQLKVIFPAMGKKRQTLLFSATITSALTKLHQVSVHKPFFFEDIDDVKTVEKLEQRYVLCPKGVKDAYLVYVVKNFYENRNGRSVLVFAHTCRECQALALMFKGLGFNVGSLHSMIPQKERNAALSDFRSKKIRILICTDVAARGLDIPHVDLVVNHNIPREPKTYVHRVGRSARAGRFGSSVAFVTQYDISLLRDIEKLVGRKLEKLPVSNKKVTTYVTDVLLLKREAEIKLERQKFGEQREIYKRKDLAMKGYSQEDIEKIMYDSKNRKRQPPDSSKMESVTNQKIAKKRKY</sequence>
<evidence type="ECO:0000256" key="7">
    <source>
        <dbReference type="SAM" id="MobiDB-lite"/>
    </source>
</evidence>
<dbReference type="GO" id="GO:0016787">
    <property type="term" value="F:hydrolase activity"/>
    <property type="evidence" value="ECO:0007669"/>
    <property type="project" value="UniProtKB-KW"/>
</dbReference>
<evidence type="ECO:0000313" key="11">
    <source>
        <dbReference type="Proteomes" id="UP000887577"/>
    </source>
</evidence>
<dbReference type="SUPFAM" id="SSF52540">
    <property type="entry name" value="P-loop containing nucleoside triphosphate hydrolases"/>
    <property type="match status" value="1"/>
</dbReference>
<dbReference type="PROSITE" id="PS51192">
    <property type="entry name" value="HELICASE_ATP_BIND_1"/>
    <property type="match status" value="1"/>
</dbReference>
<evidence type="ECO:0000256" key="2">
    <source>
        <dbReference type="ARBA" id="ARBA00022741"/>
    </source>
</evidence>
<evidence type="ECO:0000256" key="4">
    <source>
        <dbReference type="ARBA" id="ARBA00022806"/>
    </source>
</evidence>